<organism evidence="1 2">
    <name type="scientific">Escherichia coli</name>
    <dbReference type="NCBI Taxonomy" id="562"/>
    <lineage>
        <taxon>Bacteria</taxon>
        <taxon>Pseudomonadati</taxon>
        <taxon>Pseudomonadota</taxon>
        <taxon>Gammaproteobacteria</taxon>
        <taxon>Enterobacterales</taxon>
        <taxon>Enterobacteriaceae</taxon>
        <taxon>Escherichia</taxon>
    </lineage>
</organism>
<keyword evidence="1" id="KW-0282">Flagellum</keyword>
<sequence length="39" mass="4331">MLAGLVCFATLLYNLPDHYLHLANFVLQQLDALKGHYGG</sequence>
<evidence type="ECO:0000313" key="1">
    <source>
        <dbReference type="EMBL" id="STF43965.1"/>
    </source>
</evidence>
<proteinExistence type="predicted"/>
<dbReference type="EMBL" id="UGAB01000002">
    <property type="protein sequence ID" value="STF43965.1"/>
    <property type="molecule type" value="Genomic_DNA"/>
</dbReference>
<keyword evidence="1" id="KW-0969">Cilium</keyword>
<dbReference type="AlphaFoldDB" id="A0A376LL06"/>
<name>A0A376LL06_ECOLX</name>
<accession>A0A376LL06</accession>
<reference evidence="1 2" key="1">
    <citation type="submission" date="2018-06" db="EMBL/GenBank/DDBJ databases">
        <authorList>
            <consortium name="Pathogen Informatics"/>
            <person name="Doyle S."/>
        </authorList>
    </citation>
    <scope>NUCLEOTIDE SEQUENCE [LARGE SCALE GENOMIC DNA]</scope>
    <source>
        <strain evidence="1 2">NCTC7928</strain>
    </source>
</reference>
<evidence type="ECO:0000313" key="2">
    <source>
        <dbReference type="Proteomes" id="UP000254877"/>
    </source>
</evidence>
<keyword evidence="1" id="KW-0966">Cell projection</keyword>
<protein>
    <submittedName>
        <fullName evidence="1">Flagellar biosynthetic protein</fullName>
    </submittedName>
</protein>
<dbReference type="Proteomes" id="UP000254877">
    <property type="component" value="Unassembled WGS sequence"/>
</dbReference>
<gene>
    <name evidence="1" type="primary">lfiR_1</name>
    <name evidence="1" type="ORF">NCTC7928_04683</name>
</gene>